<evidence type="ECO:0000313" key="1">
    <source>
        <dbReference type="Proteomes" id="UP000887565"/>
    </source>
</evidence>
<dbReference type="AlphaFoldDB" id="A0A915JX91"/>
<protein>
    <submittedName>
        <fullName evidence="2">Uncharacterized protein</fullName>
    </submittedName>
</protein>
<organism evidence="1 2">
    <name type="scientific">Romanomermis culicivorax</name>
    <name type="common">Nematode worm</name>
    <dbReference type="NCBI Taxonomy" id="13658"/>
    <lineage>
        <taxon>Eukaryota</taxon>
        <taxon>Metazoa</taxon>
        <taxon>Ecdysozoa</taxon>
        <taxon>Nematoda</taxon>
        <taxon>Enoplea</taxon>
        <taxon>Dorylaimia</taxon>
        <taxon>Mermithida</taxon>
        <taxon>Mermithoidea</taxon>
        <taxon>Mermithidae</taxon>
        <taxon>Romanomermis</taxon>
    </lineage>
</organism>
<keyword evidence="1" id="KW-1185">Reference proteome</keyword>
<dbReference type="Proteomes" id="UP000887565">
    <property type="component" value="Unplaced"/>
</dbReference>
<dbReference type="WBParaSite" id="nRc.2.0.1.t30644-RA">
    <property type="protein sequence ID" value="nRc.2.0.1.t30644-RA"/>
    <property type="gene ID" value="nRc.2.0.1.g30644"/>
</dbReference>
<proteinExistence type="predicted"/>
<reference evidence="2" key="1">
    <citation type="submission" date="2022-11" db="UniProtKB">
        <authorList>
            <consortium name="WormBaseParasite"/>
        </authorList>
    </citation>
    <scope>IDENTIFICATION</scope>
</reference>
<accession>A0A915JX91</accession>
<evidence type="ECO:0000313" key="2">
    <source>
        <dbReference type="WBParaSite" id="nRc.2.0.1.t30644-RA"/>
    </source>
</evidence>
<name>A0A915JX91_ROMCU</name>
<sequence>MSMPSAIIVVVTATDTSILVEINHQIDQSACNHLRDTIKVTTWGTNTIEGLQLVIDGATQQINFVQHINSMPPAAAVQLLQSRPTASHRYPSDIAGDFPKLMVNDMGKFPDFQHGIMLTDNAIPIARPVRQMQITRCAAVEKEVEQMVIDDIWE</sequence>